<name>A0A8J2J3E1_9HEXA</name>
<protein>
    <submittedName>
        <fullName evidence="1">Uncharacterized protein</fullName>
    </submittedName>
</protein>
<organism evidence="1 2">
    <name type="scientific">Allacma fusca</name>
    <dbReference type="NCBI Taxonomy" id="39272"/>
    <lineage>
        <taxon>Eukaryota</taxon>
        <taxon>Metazoa</taxon>
        <taxon>Ecdysozoa</taxon>
        <taxon>Arthropoda</taxon>
        <taxon>Hexapoda</taxon>
        <taxon>Collembola</taxon>
        <taxon>Symphypleona</taxon>
        <taxon>Sminthuridae</taxon>
        <taxon>Allacma</taxon>
    </lineage>
</organism>
<accession>A0A8J2J3E1</accession>
<keyword evidence="2" id="KW-1185">Reference proteome</keyword>
<sequence>MTHKPDINLQVEVSHFENEQLVSQPDNHVVITSNNAALLHEIIFPPNTTHVQVKTTGTGTLYTQVSWSYHVNKPRSKKDFEIRVIKRWKGFRNPG</sequence>
<proteinExistence type="predicted"/>
<evidence type="ECO:0000313" key="1">
    <source>
        <dbReference type="EMBL" id="CAG7659270.1"/>
    </source>
</evidence>
<reference evidence="1" key="1">
    <citation type="submission" date="2021-06" db="EMBL/GenBank/DDBJ databases">
        <authorList>
            <person name="Hodson N. C."/>
            <person name="Mongue J. A."/>
            <person name="Jaron S. K."/>
        </authorList>
    </citation>
    <scope>NUCLEOTIDE SEQUENCE</scope>
</reference>
<dbReference type="EMBL" id="CAJVCH010006101">
    <property type="protein sequence ID" value="CAG7659270.1"/>
    <property type="molecule type" value="Genomic_DNA"/>
</dbReference>
<dbReference type="AlphaFoldDB" id="A0A8J2J3E1"/>
<evidence type="ECO:0000313" key="2">
    <source>
        <dbReference type="Proteomes" id="UP000708208"/>
    </source>
</evidence>
<dbReference type="Proteomes" id="UP000708208">
    <property type="component" value="Unassembled WGS sequence"/>
</dbReference>
<gene>
    <name evidence="1" type="ORF">AFUS01_LOCUS1099</name>
</gene>
<comment type="caution">
    <text evidence="1">The sequence shown here is derived from an EMBL/GenBank/DDBJ whole genome shotgun (WGS) entry which is preliminary data.</text>
</comment>